<feature type="transmembrane region" description="Helical" evidence="6">
    <location>
        <begin position="129"/>
        <end position="151"/>
    </location>
</feature>
<feature type="transmembrane region" description="Helical" evidence="6">
    <location>
        <begin position="41"/>
        <end position="59"/>
    </location>
</feature>
<dbReference type="EMBL" id="JRWP01000005">
    <property type="protein sequence ID" value="KGY09615.1"/>
    <property type="molecule type" value="Genomic_DNA"/>
</dbReference>
<comment type="similarity">
    <text evidence="2">Belongs to the UPF0014 family.</text>
</comment>
<feature type="transmembrane region" description="Helical" evidence="6">
    <location>
        <begin position="12"/>
        <end position="29"/>
    </location>
</feature>
<dbReference type="GO" id="GO:0005886">
    <property type="term" value="C:plasma membrane"/>
    <property type="evidence" value="ECO:0007669"/>
    <property type="project" value="TreeGrafter"/>
</dbReference>
<protein>
    <submittedName>
        <fullName evidence="7">ABC transporter permease</fullName>
    </submittedName>
</protein>
<keyword evidence="5 6" id="KW-0472">Membrane</keyword>
<feature type="transmembrane region" description="Helical" evidence="6">
    <location>
        <begin position="95"/>
        <end position="117"/>
    </location>
</feature>
<evidence type="ECO:0000313" key="8">
    <source>
        <dbReference type="Proteomes" id="UP000030451"/>
    </source>
</evidence>
<evidence type="ECO:0000256" key="3">
    <source>
        <dbReference type="ARBA" id="ARBA00022692"/>
    </source>
</evidence>
<dbReference type="RefSeq" id="WP_038189557.1">
    <property type="nucleotide sequence ID" value="NZ_JRWP01000005.1"/>
</dbReference>
<evidence type="ECO:0000256" key="1">
    <source>
        <dbReference type="ARBA" id="ARBA00004141"/>
    </source>
</evidence>
<keyword evidence="4 6" id="KW-1133">Transmembrane helix</keyword>
<evidence type="ECO:0000256" key="5">
    <source>
        <dbReference type="ARBA" id="ARBA00023136"/>
    </source>
</evidence>
<dbReference type="Pfam" id="PF03649">
    <property type="entry name" value="UPF0014"/>
    <property type="match status" value="1"/>
</dbReference>
<keyword evidence="3 6" id="KW-0812">Transmembrane</keyword>
<dbReference type="Proteomes" id="UP000030451">
    <property type="component" value="Unassembled WGS sequence"/>
</dbReference>
<name>A0A0A5HZB6_PHOS4</name>
<dbReference type="PANTHER" id="PTHR30028">
    <property type="entry name" value="UPF0014 INNER MEMBRANE PROTEIN YBBM-RELATED"/>
    <property type="match status" value="1"/>
</dbReference>
<feature type="transmembrane region" description="Helical" evidence="6">
    <location>
        <begin position="224"/>
        <end position="246"/>
    </location>
</feature>
<organism evidence="7 8">
    <name type="scientific">Photobacterium sp. (strain ATCC 43367)</name>
    <dbReference type="NCBI Taxonomy" id="379097"/>
    <lineage>
        <taxon>Bacteria</taxon>
        <taxon>Pseudomonadati</taxon>
        <taxon>Pseudomonadota</taxon>
        <taxon>Gammaproteobacteria</taxon>
        <taxon>Vibrionales</taxon>
        <taxon>Vibrionaceae</taxon>
        <taxon>Vibrio</taxon>
        <taxon>Vibrio oreintalis group</taxon>
    </lineage>
</organism>
<evidence type="ECO:0000256" key="6">
    <source>
        <dbReference type="SAM" id="Phobius"/>
    </source>
</evidence>
<comment type="subcellular location">
    <subcellularLocation>
        <location evidence="1">Membrane</location>
        <topology evidence="1">Multi-pass membrane protein</topology>
    </subcellularLocation>
</comment>
<evidence type="ECO:0000313" key="7">
    <source>
        <dbReference type="EMBL" id="KGY09615.1"/>
    </source>
</evidence>
<gene>
    <name evidence="7" type="ORF">NM06_07190</name>
</gene>
<proteinExistence type="inferred from homology"/>
<accession>A0A0A5HZB6</accession>
<reference evidence="7 8" key="1">
    <citation type="submission" date="2014-10" db="EMBL/GenBank/DDBJ databases">
        <title>Genome sequencing of Vibrio sinaloensis T08.</title>
        <authorList>
            <person name="Chan K.-G."/>
            <person name="Mohamad N.I."/>
        </authorList>
    </citation>
    <scope>NUCLEOTIDE SEQUENCE [LARGE SCALE GENOMIC DNA]</scope>
    <source>
        <strain evidence="7 8">T08</strain>
    </source>
</reference>
<dbReference type="PANTHER" id="PTHR30028:SF0">
    <property type="entry name" value="PROTEIN ALUMINUM SENSITIVE 3"/>
    <property type="match status" value="1"/>
</dbReference>
<sequence>MNAVVDIPWPLLILFGATLLVPLAINYYYQLGIAKDTAIGVLRMGIQLTLVGVYLEFLFQLDSMAVNLLWLAVMIMIGSSSILDKARLPKQRLFFPVVGGLVVGLAPVLLLICLAIVRPTPLYNAQYVIPLAGMLLGNSLGGNIVALQNFFSALEERKSEYEAAIALGASVRFATLPFLREAIRKSLAPTLASMTTSGLVTLPGMMTGQILGGANPIVAIKYQIMIMIAIFVMMSVSTTICLNLTVRRGIHPHGLVMIKPLSNK</sequence>
<evidence type="ECO:0000256" key="4">
    <source>
        <dbReference type="ARBA" id="ARBA00022989"/>
    </source>
</evidence>
<dbReference type="InterPro" id="IPR005226">
    <property type="entry name" value="UPF0014_fam"/>
</dbReference>
<feature type="transmembrane region" description="Helical" evidence="6">
    <location>
        <begin position="191"/>
        <end position="212"/>
    </location>
</feature>
<comment type="caution">
    <text evidence="7">The sequence shown here is derived from an EMBL/GenBank/DDBJ whole genome shotgun (WGS) entry which is preliminary data.</text>
</comment>
<evidence type="ECO:0000256" key="2">
    <source>
        <dbReference type="ARBA" id="ARBA00005268"/>
    </source>
</evidence>
<dbReference type="AlphaFoldDB" id="A0A0A5HZB6"/>
<feature type="transmembrane region" description="Helical" evidence="6">
    <location>
        <begin position="65"/>
        <end position="83"/>
    </location>
</feature>